<dbReference type="Gene3D" id="3.40.50.2300">
    <property type="match status" value="2"/>
</dbReference>
<keyword evidence="2 3" id="KW-0732">Signal</keyword>
<evidence type="ECO:0000256" key="1">
    <source>
        <dbReference type="ARBA" id="ARBA00010062"/>
    </source>
</evidence>
<dbReference type="EMBL" id="JBHLTN010000002">
    <property type="protein sequence ID" value="MFC0591175.1"/>
    <property type="molecule type" value="Genomic_DNA"/>
</dbReference>
<feature type="signal peptide" evidence="3">
    <location>
        <begin position="1"/>
        <end position="25"/>
    </location>
</feature>
<dbReference type="Proteomes" id="UP001589834">
    <property type="component" value="Unassembled WGS sequence"/>
</dbReference>
<keyword evidence="6" id="KW-1185">Reference proteome</keyword>
<comment type="similarity">
    <text evidence="1">Belongs to the leucine-binding protein family.</text>
</comment>
<evidence type="ECO:0000256" key="3">
    <source>
        <dbReference type="SAM" id="SignalP"/>
    </source>
</evidence>
<dbReference type="InterPro" id="IPR051010">
    <property type="entry name" value="BCAA_transport"/>
</dbReference>
<evidence type="ECO:0000313" key="5">
    <source>
        <dbReference type="EMBL" id="MFC0591175.1"/>
    </source>
</evidence>
<dbReference type="Pfam" id="PF13458">
    <property type="entry name" value="Peripla_BP_6"/>
    <property type="match status" value="1"/>
</dbReference>
<evidence type="ECO:0000256" key="2">
    <source>
        <dbReference type="ARBA" id="ARBA00022729"/>
    </source>
</evidence>
<evidence type="ECO:0000259" key="4">
    <source>
        <dbReference type="Pfam" id="PF13458"/>
    </source>
</evidence>
<protein>
    <submittedName>
        <fullName evidence="5">ABC transporter substrate-binding protein</fullName>
    </submittedName>
</protein>
<dbReference type="RefSeq" id="WP_377478847.1">
    <property type="nucleotide sequence ID" value="NZ_JBHLTN010000002.1"/>
</dbReference>
<evidence type="ECO:0000313" key="6">
    <source>
        <dbReference type="Proteomes" id="UP001589834"/>
    </source>
</evidence>
<accession>A0ABV6PMY6</accession>
<dbReference type="CDD" id="cd06346">
    <property type="entry name" value="PBP1_ABC_ligand_binding-like"/>
    <property type="match status" value="1"/>
</dbReference>
<dbReference type="InterPro" id="IPR028082">
    <property type="entry name" value="Peripla_BP_I"/>
</dbReference>
<sequence>MKHPSLKLAAIGLALATLGMTPAEAACSTTVGAVMSLTGSLGVLGQQIAKGSELAISDLNAARSGNTCELKLSLLDDQTSPSVGVDAAKKLVDVQQVPAIIGALSSGVSAAILTSVTAPSQVVQISPASTSPTFSDLAKQGKTGGFWFRTCPSDALQGLAMAKVAHDAGLKKVAVMYLNNPYGQGLSQEFTAGFKQLGGTVTENVVYNPSQPSYRAEVGKALGPTPDALFLIGYPGDGTTITREWIAAGGPQKFLFPDGLESQDFVNDVGAQYMKDVHGTAPGTDTTPSLATFQGEFKTKFGTLPTQAYIPNAYDATVLIGLAMEQAKSSKGPAIRDAIRKVTDPKGEKVYAGVAELKKAAQLLAEGKSIQYVGATGPLQFDANGDIAAPMQVWNVSAQGKVEGTGMVTVAQIDAMRTAKK</sequence>
<reference evidence="5 6" key="1">
    <citation type="submission" date="2024-09" db="EMBL/GenBank/DDBJ databases">
        <authorList>
            <person name="Sun Q."/>
            <person name="Mori K."/>
        </authorList>
    </citation>
    <scope>NUCLEOTIDE SEQUENCE [LARGE SCALE GENOMIC DNA]</scope>
    <source>
        <strain evidence="5 6">NCAIM B.02336</strain>
    </source>
</reference>
<dbReference type="PANTHER" id="PTHR30483:SF6">
    <property type="entry name" value="PERIPLASMIC BINDING PROTEIN OF ABC TRANSPORTER FOR NATURAL AMINO ACIDS"/>
    <property type="match status" value="1"/>
</dbReference>
<feature type="domain" description="Leucine-binding protein" evidence="4">
    <location>
        <begin position="30"/>
        <end position="343"/>
    </location>
</feature>
<dbReference type="PANTHER" id="PTHR30483">
    <property type="entry name" value="LEUCINE-SPECIFIC-BINDING PROTEIN"/>
    <property type="match status" value="1"/>
</dbReference>
<dbReference type="InterPro" id="IPR028081">
    <property type="entry name" value="Leu-bd"/>
</dbReference>
<feature type="chain" id="PRO_5046909367" evidence="3">
    <location>
        <begin position="26"/>
        <end position="421"/>
    </location>
</feature>
<dbReference type="SUPFAM" id="SSF53822">
    <property type="entry name" value="Periplasmic binding protein-like I"/>
    <property type="match status" value="1"/>
</dbReference>
<gene>
    <name evidence="5" type="ORF">ACFFGG_01275</name>
</gene>
<proteinExistence type="inferred from homology"/>
<name>A0ABV6PMY6_9BURK</name>
<comment type="caution">
    <text evidence="5">The sequence shown here is derived from an EMBL/GenBank/DDBJ whole genome shotgun (WGS) entry which is preliminary data.</text>
</comment>
<organism evidence="5 6">
    <name type="scientific">Ottowia pentelensis</name>
    <dbReference type="NCBI Taxonomy" id="511108"/>
    <lineage>
        <taxon>Bacteria</taxon>
        <taxon>Pseudomonadati</taxon>
        <taxon>Pseudomonadota</taxon>
        <taxon>Betaproteobacteria</taxon>
        <taxon>Burkholderiales</taxon>
        <taxon>Comamonadaceae</taxon>
        <taxon>Ottowia</taxon>
    </lineage>
</organism>